<dbReference type="EC" id="3.1.3.16" evidence="1"/>
<keyword evidence="11" id="KW-0464">Manganese</keyword>
<protein>
    <recommendedName>
        <fullName evidence="1">protein-serine/threonine phosphatase</fullName>
        <ecNumber evidence="1">3.1.3.16</ecNumber>
    </recommendedName>
    <alternativeName>
        <fullName evidence="15">Protein-serine/threonine phosphatase</fullName>
    </alternativeName>
    <alternativeName>
        <fullName evidence="14">Serine/threonine-protein kinase</fullName>
    </alternativeName>
</protein>
<name>A0A0F7FXC6_9ACTN</name>
<dbReference type="InterPro" id="IPR013656">
    <property type="entry name" value="PAS_4"/>
</dbReference>
<accession>A0A0F7FXC6</accession>
<keyword evidence="8" id="KW-0067">ATP-binding</keyword>
<dbReference type="Pfam" id="PF13185">
    <property type="entry name" value="GAF_2"/>
    <property type="match status" value="1"/>
</dbReference>
<keyword evidence="3" id="KW-0808">Transferase</keyword>
<evidence type="ECO:0000256" key="12">
    <source>
        <dbReference type="ARBA" id="ARBA00047761"/>
    </source>
</evidence>
<sequence>MTTNPSEPSGLTPVPSARSDERSLLDVLRVAIIMLDERGTIRLWSPMARELLGWPDRDAVGRRLTDMLAPGHTPATVARIHATLRNRRHWRGRLPLRHRDGHIIQLEGRAALLLDAGGTPFILANLVETTRMTGIEQDLAAFDALFTASPLGIGVFDTEQRLVRVNEALARMHDATPAELLGKTLLDILPAPMAQKVYAVQGDVLRSGHSVTDLITPAPDGVRAHSLSFGRLTDRDGRTVGVSSTVTDITERREALDRIERARQRLAMLDDIGSSLGDLLDVRLIAGSLAQLLVPRFADYAAVELLAPVAHGGELPTAEQLPDTPVLQLGTAAKQHSTHTDTALEAGERITFEPGSPFSTVLRTGNPLLIGSPDELGAQSAKVRAAMDLGIHSMLILPLRARGTVLGLIILTRAGRRSAFDREDQALAMEVAGRAGISMDNARLYARERESALTLQRSLLPQNVPQPPGVSVSHRYVPGSVGTEVGGDWFDVIPLAGGRVAFVVGDVMGHGLRAAATMGRLRTAVRTLAGLELAPAELLRRVDDLSEDLAQAPDDQLWATCLYAVYDPASRACVLAKAGHLPPVLVTRDDATGLWSADALDLPSGAPLGVGGVPFEERRITVPEDSTLVLYTDGLIETRGESITAGLERLCALLAARGTPGAPLEEMCDRIIEGLSPAAGPGGGAPGPSDDIALLAARLSGLPEGNSAEWIFAPEPHAPRKARRAVRRALLDWNLEPLVDTTVLLVSELVTNSLRYAHGPVEVRMVRGTSLLVEVSDRLPDPPHERTASLLEEGGRGLHLVARQSRRWGTRQAARGKTVWFELLLP</sequence>
<dbReference type="Pfam" id="PF08448">
    <property type="entry name" value="PAS_4"/>
    <property type="match status" value="1"/>
</dbReference>
<dbReference type="SUPFAM" id="SSF55785">
    <property type="entry name" value="PYP-like sensor domain (PAS domain)"/>
    <property type="match status" value="2"/>
</dbReference>
<evidence type="ECO:0000256" key="8">
    <source>
        <dbReference type="ARBA" id="ARBA00022840"/>
    </source>
</evidence>
<dbReference type="InterPro" id="IPR052016">
    <property type="entry name" value="Bact_Sigma-Reg"/>
</dbReference>
<dbReference type="NCBIfam" id="TIGR00229">
    <property type="entry name" value="sensory_box"/>
    <property type="match status" value="2"/>
</dbReference>
<dbReference type="PANTHER" id="PTHR43156">
    <property type="entry name" value="STAGE II SPORULATION PROTEIN E-RELATED"/>
    <property type="match status" value="1"/>
</dbReference>
<dbReference type="SMART" id="SM00331">
    <property type="entry name" value="PP2C_SIG"/>
    <property type="match status" value="1"/>
</dbReference>
<dbReference type="InterPro" id="IPR000014">
    <property type="entry name" value="PAS"/>
</dbReference>
<keyword evidence="2" id="KW-0597">Phosphoprotein</keyword>
<evidence type="ECO:0000256" key="4">
    <source>
        <dbReference type="ARBA" id="ARBA00022723"/>
    </source>
</evidence>
<dbReference type="CDD" id="cd16936">
    <property type="entry name" value="HATPase_RsbW-like"/>
    <property type="match status" value="1"/>
</dbReference>
<keyword evidence="10" id="KW-0904">Protein phosphatase</keyword>
<evidence type="ECO:0000313" key="18">
    <source>
        <dbReference type="Proteomes" id="UP000034034"/>
    </source>
</evidence>
<dbReference type="PANTHER" id="PTHR43156:SF2">
    <property type="entry name" value="STAGE II SPORULATION PROTEIN E"/>
    <property type="match status" value="1"/>
</dbReference>
<keyword evidence="9" id="KW-0460">Magnesium</keyword>
<dbReference type="STRING" id="408015.SXIM_36830"/>
<keyword evidence="4" id="KW-0479">Metal-binding</keyword>
<evidence type="ECO:0000256" key="5">
    <source>
        <dbReference type="ARBA" id="ARBA00022741"/>
    </source>
</evidence>
<gene>
    <name evidence="17" type="ORF">SXIM_36830</name>
</gene>
<comment type="catalytic activity">
    <reaction evidence="12">
        <text>O-phospho-L-seryl-[protein] + H2O = L-seryl-[protein] + phosphate</text>
        <dbReference type="Rhea" id="RHEA:20629"/>
        <dbReference type="Rhea" id="RHEA-COMP:9863"/>
        <dbReference type="Rhea" id="RHEA-COMP:11604"/>
        <dbReference type="ChEBI" id="CHEBI:15377"/>
        <dbReference type="ChEBI" id="CHEBI:29999"/>
        <dbReference type="ChEBI" id="CHEBI:43474"/>
        <dbReference type="ChEBI" id="CHEBI:83421"/>
        <dbReference type="EC" id="3.1.3.16"/>
    </reaction>
</comment>
<evidence type="ECO:0000256" key="1">
    <source>
        <dbReference type="ARBA" id="ARBA00013081"/>
    </source>
</evidence>
<keyword evidence="6" id="KW-0418">Kinase</keyword>
<evidence type="ECO:0000256" key="3">
    <source>
        <dbReference type="ARBA" id="ARBA00022679"/>
    </source>
</evidence>
<evidence type="ECO:0000259" key="16">
    <source>
        <dbReference type="PROSITE" id="PS50112"/>
    </source>
</evidence>
<dbReference type="GO" id="GO:0004722">
    <property type="term" value="F:protein serine/threonine phosphatase activity"/>
    <property type="evidence" value="ECO:0007669"/>
    <property type="project" value="UniProtKB-EC"/>
</dbReference>
<dbReference type="SMART" id="SM00091">
    <property type="entry name" value="PAS"/>
    <property type="match status" value="2"/>
</dbReference>
<dbReference type="FunFam" id="3.30.565.10:FF:000028">
    <property type="entry name" value="PAS sensor protein"/>
    <property type="match status" value="1"/>
</dbReference>
<keyword evidence="5" id="KW-0547">Nucleotide-binding</keyword>
<dbReference type="CDD" id="cd00130">
    <property type="entry name" value="PAS"/>
    <property type="match status" value="2"/>
</dbReference>
<dbReference type="Gene3D" id="3.30.565.10">
    <property type="entry name" value="Histidine kinase-like ATPase, C-terminal domain"/>
    <property type="match status" value="1"/>
</dbReference>
<dbReference type="InterPro" id="IPR013767">
    <property type="entry name" value="PAS_fold"/>
</dbReference>
<proteinExistence type="predicted"/>
<dbReference type="PATRIC" id="fig|408015.6.peg.3732"/>
<dbReference type="GO" id="GO:0005524">
    <property type="term" value="F:ATP binding"/>
    <property type="evidence" value="ECO:0007669"/>
    <property type="project" value="UniProtKB-KW"/>
</dbReference>
<comment type="function">
    <text evidence="13">Primarily acts as an independent SigF regulator that is sensitive to the osmosensory signal, mediating the cross talk of PknD with the SigF regulon. Possesses both phosphatase and kinase activities. The kinase domain functions as a classic anti-sigma factor-like kinase to phosphorylate the anti-anti-sigma factor domain at the canonical regulatory site, and the phosphatase domain antagonizes this activity.</text>
</comment>
<dbReference type="SUPFAM" id="SSF55781">
    <property type="entry name" value="GAF domain-like"/>
    <property type="match status" value="1"/>
</dbReference>
<dbReference type="FunFam" id="3.60.40.10:FF:000005">
    <property type="entry name" value="Serine/threonine protein phosphatase"/>
    <property type="match status" value="1"/>
</dbReference>
<dbReference type="GO" id="GO:0006355">
    <property type="term" value="P:regulation of DNA-templated transcription"/>
    <property type="evidence" value="ECO:0007669"/>
    <property type="project" value="InterPro"/>
</dbReference>
<dbReference type="InterPro" id="IPR029016">
    <property type="entry name" value="GAF-like_dom_sf"/>
</dbReference>
<dbReference type="Pfam" id="PF13581">
    <property type="entry name" value="HATPase_c_2"/>
    <property type="match status" value="1"/>
</dbReference>
<dbReference type="Pfam" id="PF07228">
    <property type="entry name" value="SpoIIE"/>
    <property type="match status" value="1"/>
</dbReference>
<dbReference type="Gene3D" id="3.30.450.20">
    <property type="entry name" value="PAS domain"/>
    <property type="match status" value="2"/>
</dbReference>
<dbReference type="SMART" id="SM00065">
    <property type="entry name" value="GAF"/>
    <property type="match status" value="1"/>
</dbReference>
<dbReference type="FunFam" id="3.30.450.40:FF:000035">
    <property type="entry name" value="PAS sensor protein"/>
    <property type="match status" value="1"/>
</dbReference>
<dbReference type="EMBL" id="CP009922">
    <property type="protein sequence ID" value="AKG45067.1"/>
    <property type="molecule type" value="Genomic_DNA"/>
</dbReference>
<dbReference type="AlphaFoldDB" id="A0A0F7FXC6"/>
<dbReference type="GO" id="GO:0016301">
    <property type="term" value="F:kinase activity"/>
    <property type="evidence" value="ECO:0007669"/>
    <property type="project" value="UniProtKB-KW"/>
</dbReference>
<keyword evidence="18" id="KW-1185">Reference proteome</keyword>
<dbReference type="InterPro" id="IPR001932">
    <property type="entry name" value="PPM-type_phosphatase-like_dom"/>
</dbReference>
<evidence type="ECO:0000313" key="17">
    <source>
        <dbReference type="EMBL" id="AKG45067.1"/>
    </source>
</evidence>
<dbReference type="PROSITE" id="PS50112">
    <property type="entry name" value="PAS"/>
    <property type="match status" value="1"/>
</dbReference>
<evidence type="ECO:0000256" key="7">
    <source>
        <dbReference type="ARBA" id="ARBA00022801"/>
    </source>
</evidence>
<dbReference type="SUPFAM" id="SSF81606">
    <property type="entry name" value="PP2C-like"/>
    <property type="match status" value="1"/>
</dbReference>
<evidence type="ECO:0000256" key="9">
    <source>
        <dbReference type="ARBA" id="ARBA00022842"/>
    </source>
</evidence>
<evidence type="ECO:0000256" key="15">
    <source>
        <dbReference type="ARBA" id="ARBA00081350"/>
    </source>
</evidence>
<organism evidence="17 18">
    <name type="scientific">Streptomyces xiamenensis</name>
    <dbReference type="NCBI Taxonomy" id="408015"/>
    <lineage>
        <taxon>Bacteria</taxon>
        <taxon>Bacillati</taxon>
        <taxon>Actinomycetota</taxon>
        <taxon>Actinomycetes</taxon>
        <taxon>Kitasatosporales</taxon>
        <taxon>Streptomycetaceae</taxon>
        <taxon>Streptomyces</taxon>
    </lineage>
</organism>
<dbReference type="InterPro" id="IPR003594">
    <property type="entry name" value="HATPase_dom"/>
</dbReference>
<dbReference type="InterPro" id="IPR036457">
    <property type="entry name" value="PPM-type-like_dom_sf"/>
</dbReference>
<dbReference type="GO" id="GO:0046872">
    <property type="term" value="F:metal ion binding"/>
    <property type="evidence" value="ECO:0007669"/>
    <property type="project" value="UniProtKB-KW"/>
</dbReference>
<reference evidence="17" key="1">
    <citation type="submission" date="2019-08" db="EMBL/GenBank/DDBJ databases">
        <title>Complete genome sequence of a mangrove-derived Streptomyces xiamenensis.</title>
        <authorList>
            <person name="Xu J."/>
        </authorList>
    </citation>
    <scope>NUCLEOTIDE SEQUENCE</scope>
    <source>
        <strain evidence="17">318</strain>
    </source>
</reference>
<dbReference type="InterPro" id="IPR003018">
    <property type="entry name" value="GAF"/>
</dbReference>
<evidence type="ECO:0000256" key="6">
    <source>
        <dbReference type="ARBA" id="ARBA00022777"/>
    </source>
</evidence>
<dbReference type="InterPro" id="IPR036890">
    <property type="entry name" value="HATPase_C_sf"/>
</dbReference>
<feature type="domain" description="PAS" evidence="16">
    <location>
        <begin position="17"/>
        <end position="87"/>
    </location>
</feature>
<keyword evidence="7" id="KW-0378">Hydrolase</keyword>
<evidence type="ECO:0000256" key="2">
    <source>
        <dbReference type="ARBA" id="ARBA00022553"/>
    </source>
</evidence>
<dbReference type="KEGG" id="sxi:SXIM_36830"/>
<evidence type="ECO:0000256" key="13">
    <source>
        <dbReference type="ARBA" id="ARBA00056274"/>
    </source>
</evidence>
<dbReference type="Pfam" id="PF00989">
    <property type="entry name" value="PAS"/>
    <property type="match status" value="1"/>
</dbReference>
<evidence type="ECO:0000256" key="11">
    <source>
        <dbReference type="ARBA" id="ARBA00023211"/>
    </source>
</evidence>
<dbReference type="Gene3D" id="3.60.40.10">
    <property type="entry name" value="PPM-type phosphatase domain"/>
    <property type="match status" value="1"/>
</dbReference>
<dbReference type="InterPro" id="IPR035965">
    <property type="entry name" value="PAS-like_dom_sf"/>
</dbReference>
<evidence type="ECO:0000256" key="14">
    <source>
        <dbReference type="ARBA" id="ARBA00075117"/>
    </source>
</evidence>
<dbReference type="Proteomes" id="UP000034034">
    <property type="component" value="Chromosome"/>
</dbReference>
<dbReference type="Gene3D" id="3.30.450.40">
    <property type="match status" value="1"/>
</dbReference>
<dbReference type="RefSeq" id="WP_046724693.1">
    <property type="nucleotide sequence ID" value="NZ_CP009922.3"/>
</dbReference>
<dbReference type="HOGENOM" id="CLU_000445_43_3_11"/>
<evidence type="ECO:0000256" key="10">
    <source>
        <dbReference type="ARBA" id="ARBA00022912"/>
    </source>
</evidence>